<dbReference type="EMBL" id="CP057975">
    <property type="protein sequence ID" value="QMP47823.1"/>
    <property type="molecule type" value="Genomic_DNA"/>
</dbReference>
<evidence type="ECO:0000313" key="29">
    <source>
        <dbReference type="EMBL" id="VFT68601.1"/>
    </source>
</evidence>
<dbReference type="EMBL" id="LR134238">
    <property type="protein sequence ID" value="VED14926.1"/>
    <property type="molecule type" value="Genomic_DNA"/>
</dbReference>
<evidence type="ECO:0000313" key="42">
    <source>
        <dbReference type="Proteomes" id="UP000324120"/>
    </source>
</evidence>
<evidence type="ECO:0000313" key="16">
    <source>
        <dbReference type="EMBL" id="NGE87617.1"/>
    </source>
</evidence>
<reference evidence="16 46" key="12">
    <citation type="submission" date="2020-02" db="EMBL/GenBank/DDBJ databases">
        <title>WGS of Carbapenem-Resistant Enterobacteriaceae.</title>
        <authorList>
            <person name="Tokajian S."/>
            <person name="El Chaar M."/>
            <person name="El Khoury M."/>
        </authorList>
    </citation>
    <scope>NUCLEOTIDE SEQUENCE [LARGE SCALE GENOMIC DNA]</scope>
    <source>
        <strain evidence="16 46">ECM_75</strain>
    </source>
</reference>
<dbReference type="Proteomes" id="UP001174465">
    <property type="component" value="Unassembled WGS sequence"/>
</dbReference>
<evidence type="ECO:0000313" key="47">
    <source>
        <dbReference type="Proteomes" id="UP000514715"/>
    </source>
</evidence>
<dbReference type="EMBL" id="WTMQ01000001">
    <property type="protein sequence ID" value="MWL02322.1"/>
    <property type="molecule type" value="Genomic_DNA"/>
</dbReference>
<dbReference type="InterPro" id="IPR020386">
    <property type="entry name" value="Uncharacterised_YehE"/>
</dbReference>
<reference evidence="26 42" key="10">
    <citation type="submission" date="2019-06" db="EMBL/GenBank/DDBJ databases">
        <title>The presence and diversity of blaCTX-M among Escherichia coli from urban wastewater and feedlot cattle, in Alberta, Canada.</title>
        <authorList>
            <person name="Cormier A.C."/>
            <person name="Chalmer G."/>
            <person name="Cook S.R."/>
            <person name="Zaheer R."/>
            <person name="Hannon S.J."/>
            <person name="Booker C.W."/>
            <person name="Read R."/>
            <person name="Gow S.P."/>
            <person name="Mcallister T.A."/>
            <person name="Boerlin P."/>
        </authorList>
    </citation>
    <scope>NUCLEOTIDE SEQUENCE [LARGE SCALE GENOMIC DNA]</scope>
    <source>
        <strain evidence="26 42">347</strain>
    </source>
</reference>
<dbReference type="EMBL" id="RRGJ01000037">
    <property type="protein sequence ID" value="TJQ10194.1"/>
    <property type="molecule type" value="Genomic_DNA"/>
</dbReference>
<dbReference type="Proteomes" id="UP000358010">
    <property type="component" value="Unassembled WGS sequence"/>
</dbReference>
<evidence type="ECO:0000313" key="30">
    <source>
        <dbReference type="EMBL" id="WWX69909.1"/>
    </source>
</evidence>
<dbReference type="EMBL" id="AATJYL010000002">
    <property type="protein sequence ID" value="EFM1444008.1"/>
    <property type="molecule type" value="Genomic_DNA"/>
</dbReference>
<reference evidence="9 49" key="15">
    <citation type="submission" date="2020-05" db="EMBL/GenBank/DDBJ databases">
        <title>Epidemiological investigations into extended-spectrum beta-lactam resistant Escherichia coli ST457 carried by Australian Silver gulls identified clonal lineages that cause ExPEC disease.</title>
        <authorList>
            <person name="Nesporova K."/>
            <person name="Wyrsch E.R."/>
            <person name="Valcek A."/>
            <person name="Bitar I."/>
            <person name="Chaw K."/>
            <person name="Harris P."/>
            <person name="Hrabak J."/>
            <person name="Djordjevic S.P."/>
            <person name="Dolejska M."/>
        </authorList>
    </citation>
    <scope>NUCLEOTIDE SEQUENCE [LARGE SCALE GENOMIC DNA]</scope>
    <source>
        <strain evidence="9 49">CE1966</strain>
    </source>
</reference>
<evidence type="ECO:0000313" key="46">
    <source>
        <dbReference type="Proteomes" id="UP000472856"/>
    </source>
</evidence>
<evidence type="ECO:0000313" key="35">
    <source>
        <dbReference type="Proteomes" id="UP000255164"/>
    </source>
</evidence>
<dbReference type="EMBL" id="LR134246">
    <property type="protein sequence ID" value="VED34889.1"/>
    <property type="molecule type" value="Genomic_DNA"/>
</dbReference>
<reference evidence="7" key="2">
    <citation type="journal article" date="2018" name="Genome Biol.">
        <title>SKESA: strategic k-mer extension for scrupulous assemblies.</title>
        <authorList>
            <person name="Souvorov A."/>
            <person name="Agarwala R."/>
            <person name="Lipman D.J."/>
        </authorList>
    </citation>
    <scope>NUCLEOTIDE SEQUENCE [LARGE SCALE GENOMIC DNA]</scope>
    <source>
        <strain evidence="7">AMC_487</strain>
        <strain evidence="8">EC00605</strain>
    </source>
</reference>
<dbReference type="Proteomes" id="UP000254877">
    <property type="component" value="Unassembled WGS sequence"/>
</dbReference>
<evidence type="ECO:0000313" key="11">
    <source>
        <dbReference type="EMBL" id="MDK2694057.1"/>
    </source>
</evidence>
<dbReference type="Proteomes" id="UP000254495">
    <property type="component" value="Unassembled WGS sequence"/>
</dbReference>
<protein>
    <submittedName>
        <fullName evidence="5">DUF2574 family protein</fullName>
    </submittedName>
    <submittedName>
        <fullName evidence="21">Fimbrial-like adhesin protein</fullName>
    </submittedName>
    <submittedName>
        <fullName evidence="3">YehE family protein</fullName>
    </submittedName>
</protein>
<dbReference type="EMBL" id="JAUKZB010000018">
    <property type="protein sequence ID" value="MDO2732267.1"/>
    <property type="molecule type" value="Genomic_DNA"/>
</dbReference>
<sequence>MNKYWLSGIIFLAYGMASPAFSSQTATLTINGRISPPTCSMAMVNGQPQQHCGQLTYDVDTRHQVSSPVKGVTTEVVVAGSDSKRRIVLNRYD</sequence>
<dbReference type="Proteomes" id="UP000845800">
    <property type="component" value="Unassembled WGS sequence"/>
</dbReference>
<reference evidence="12" key="19">
    <citation type="submission" date="2023-07" db="EMBL/GenBank/DDBJ databases">
        <title>High risk of intestinal colonization with ESBL-producing Escherichia coli among soldiers of military contingents in specific geographic regions.</title>
        <authorList>
            <person name="Literacka E."/>
        </authorList>
    </citation>
    <scope>NUCLEOTIDE SEQUENCE</scope>
    <source>
        <strain evidence="12">33</strain>
    </source>
</reference>
<evidence type="ECO:0000313" key="13">
    <source>
        <dbReference type="EMBL" id="MJL94358.1"/>
    </source>
</evidence>
<evidence type="ECO:0000313" key="6">
    <source>
        <dbReference type="EMBL" id="GCO16077.1"/>
    </source>
</evidence>
<evidence type="ECO:0000313" key="5">
    <source>
        <dbReference type="EMBL" id="EGO6678963.1"/>
    </source>
</evidence>
<dbReference type="AlphaFoldDB" id="A0A023KLE2"/>
<dbReference type="Proteomes" id="UP000472856">
    <property type="component" value="Unassembled WGS sequence"/>
</dbReference>
<evidence type="ECO:0000313" key="44">
    <source>
        <dbReference type="Proteomes" id="UP000430081"/>
    </source>
</evidence>
<dbReference type="EMBL" id="JASMQD010000001">
    <property type="protein sequence ID" value="MDK2694057.1"/>
    <property type="molecule type" value="Genomic_DNA"/>
</dbReference>
<dbReference type="Proteomes" id="UP000462271">
    <property type="component" value="Unassembled WGS sequence"/>
</dbReference>
<evidence type="ECO:0000313" key="8">
    <source>
        <dbReference type="EMBL" id="HAJ0994044.1"/>
    </source>
</evidence>
<evidence type="ECO:0000313" key="9">
    <source>
        <dbReference type="EMBL" id="MBA1888430.1"/>
    </source>
</evidence>
<dbReference type="Proteomes" id="UP000514715">
    <property type="component" value="Chromosome"/>
</dbReference>
<evidence type="ECO:0000313" key="4">
    <source>
        <dbReference type="EMBL" id="EGD0647430.1"/>
    </source>
</evidence>
<evidence type="ECO:0000313" key="48">
    <source>
        <dbReference type="Proteomes" id="UP000519182"/>
    </source>
</evidence>
<dbReference type="EMBL" id="CP146670">
    <property type="protein sequence ID" value="WWX69909.1"/>
    <property type="molecule type" value="Genomic_DNA"/>
</dbReference>
<evidence type="ECO:0000313" key="26">
    <source>
        <dbReference type="EMBL" id="TZE52012.1"/>
    </source>
</evidence>
<evidence type="ECO:0000313" key="37">
    <source>
        <dbReference type="Proteomes" id="UP000271797"/>
    </source>
</evidence>
<evidence type="ECO:0000313" key="12">
    <source>
        <dbReference type="EMBL" id="MDO2732267.1"/>
    </source>
</evidence>
<evidence type="ECO:0000313" key="40">
    <source>
        <dbReference type="Proteomes" id="UP000300926"/>
    </source>
</evidence>
<evidence type="ECO:0000313" key="10">
    <source>
        <dbReference type="EMBL" id="MBE0977836.1"/>
    </source>
</evidence>
<dbReference type="EMBL" id="RTJF01000018">
    <property type="protein sequence ID" value="MJL94358.1"/>
    <property type="molecule type" value="Genomic_DNA"/>
</dbReference>
<feature type="chain" id="PRO_5015026045" evidence="1">
    <location>
        <begin position="23"/>
        <end position="93"/>
    </location>
</feature>
<dbReference type="RefSeq" id="WP_001046488.1">
    <property type="nucleotide sequence ID" value="NZ_ABACVG020000001.1"/>
</dbReference>
<evidence type="ECO:0000313" key="14">
    <source>
        <dbReference type="EMBL" id="MWL01312.1"/>
    </source>
</evidence>
<reference evidence="30" key="20">
    <citation type="submission" date="2024-03" db="EMBL/GenBank/DDBJ databases">
        <title>Epithelial relay of microbial signals coordinates intestinal macrophage supported barrier repair.</title>
        <authorList>
            <person name="Tsai M.T."/>
        </authorList>
    </citation>
    <scope>NUCLEOTIDE SEQUENCE</scope>
    <source>
        <strain evidence="30">MS 21-1</strain>
    </source>
</reference>
<dbReference type="Proteomes" id="UP000523197">
    <property type="component" value="Unassembled WGS sequence"/>
</dbReference>
<evidence type="ECO:0000256" key="1">
    <source>
        <dbReference type="SAM" id="SignalP"/>
    </source>
</evidence>
<dbReference type="EMBL" id="DABERK010000008">
    <property type="protein sequence ID" value="HAI5331807.1"/>
    <property type="molecule type" value="Genomic_DNA"/>
</dbReference>
<dbReference type="Proteomes" id="UP000885382">
    <property type="component" value="Unassembled WGS sequence"/>
</dbReference>
<evidence type="ECO:0000313" key="22">
    <source>
        <dbReference type="EMBL" id="STF44984.1"/>
    </source>
</evidence>
<reference evidence="32 33" key="5">
    <citation type="submission" date="2018-06" db="EMBL/GenBank/DDBJ databases">
        <authorList>
            <consortium name="Pathogen Informatics"/>
            <person name="Doyle S."/>
        </authorList>
    </citation>
    <scope>NUCLEOTIDE SEQUENCE [LARGE SCALE GENOMIC DNA]</scope>
    <source>
        <strain evidence="21 35">NCTC10082</strain>
        <strain evidence="23 33">NCTC11112</strain>
        <strain evidence="22 34">NCTC7928</strain>
        <strain evidence="24 32">NCTC9077</strain>
    </source>
</reference>
<dbReference type="EMBL" id="RQTU01000002">
    <property type="protein sequence ID" value="RRD78122.1"/>
    <property type="molecule type" value="Genomic_DNA"/>
</dbReference>
<dbReference type="EMBL" id="LRKC01000163">
    <property type="protein sequence ID" value="OKV05966.1"/>
    <property type="molecule type" value="Genomic_DNA"/>
</dbReference>
<evidence type="ECO:0000313" key="39">
    <source>
        <dbReference type="Proteomes" id="UP000277930"/>
    </source>
</evidence>
<evidence type="ECO:0000313" key="32">
    <source>
        <dbReference type="Proteomes" id="UP000254495"/>
    </source>
</evidence>
<reference evidence="20 38" key="6">
    <citation type="submission" date="2018-11" db="EMBL/GenBank/DDBJ databases">
        <title>E. coli isolates of the female bladder.</title>
        <authorList>
            <person name="Garretto A."/>
            <person name="Miller-Ensminger T."/>
            <person name="Wolfe A.J."/>
            <person name="Putonti C."/>
        </authorList>
    </citation>
    <scope>NUCLEOTIDE SEQUENCE [LARGE SCALE GENOMIC DNA]</scope>
    <source>
        <strain evidence="20 38">UMB1727</strain>
    </source>
</reference>
<dbReference type="EMBL" id="AAVQAW010000003">
    <property type="protein sequence ID" value="EGD0647430.1"/>
    <property type="molecule type" value="Genomic_DNA"/>
</dbReference>
<dbReference type="Proteomes" id="UP000254817">
    <property type="component" value="Unassembled WGS sequence"/>
</dbReference>
<dbReference type="Proteomes" id="UP000775646">
    <property type="component" value="Unassembled WGS sequence"/>
</dbReference>
<feature type="signal peptide" evidence="1">
    <location>
        <begin position="1"/>
        <end position="22"/>
    </location>
</feature>
<dbReference type="Proteomes" id="UP000640866">
    <property type="component" value="Unassembled WGS sequence"/>
</dbReference>
<dbReference type="EMBL" id="UFZA01000002">
    <property type="protein sequence ID" value="STE71317.1"/>
    <property type="molecule type" value="Genomic_DNA"/>
</dbReference>
<dbReference type="Proteomes" id="UP000255164">
    <property type="component" value="Unassembled WGS sequence"/>
</dbReference>
<proteinExistence type="predicted"/>
<dbReference type="Pfam" id="PF10836">
    <property type="entry name" value="DUF2574"/>
    <property type="match status" value="1"/>
</dbReference>
<dbReference type="Proteomes" id="UP000185794">
    <property type="component" value="Unassembled WGS sequence"/>
</dbReference>
<dbReference type="EMBL" id="UGAB01000002">
    <property type="protein sequence ID" value="STF44984.1"/>
    <property type="molecule type" value="Genomic_DNA"/>
</dbReference>
<dbReference type="EMBL" id="WTML01000485">
    <property type="protein sequence ID" value="MWL01312.1"/>
    <property type="molecule type" value="Genomic_DNA"/>
</dbReference>
<evidence type="ECO:0000313" key="17">
    <source>
        <dbReference type="EMBL" id="OKV05966.1"/>
    </source>
</evidence>
<dbReference type="EMBL" id="DABGZR010000001">
    <property type="protein sequence ID" value="HAJ0994044.1"/>
    <property type="molecule type" value="Genomic_DNA"/>
</dbReference>
<dbReference type="Proteomes" id="UP000271797">
    <property type="component" value="Chromosome"/>
</dbReference>
<reference evidence="11" key="18">
    <citation type="submission" date="2023-05" db="EMBL/GenBank/DDBJ databases">
        <title>Efficient inhibition of multidrug-resistant Escherichia coli by a new antibiotic combination.</title>
        <authorList>
            <person name="Lin T."/>
        </authorList>
    </citation>
    <scope>NUCLEOTIDE SEQUENCE</scope>
    <source>
        <strain evidence="11">YmmD45</strain>
    </source>
</reference>
<dbReference type="Proteomes" id="UP000519182">
    <property type="component" value="Unassembled WGS sequence"/>
</dbReference>
<evidence type="ECO:0000313" key="18">
    <source>
        <dbReference type="EMBL" id="QMP47823.1"/>
    </source>
</evidence>
<organism evidence="3 48">
    <name type="scientific">Escherichia coli</name>
    <dbReference type="NCBI Taxonomy" id="562"/>
    <lineage>
        <taxon>Bacteria</taxon>
        <taxon>Pseudomonadati</taxon>
        <taxon>Pseudomonadota</taxon>
        <taxon>Gammaproteobacteria</taxon>
        <taxon>Enterobacterales</taxon>
        <taxon>Enterobacteriaceae</taxon>
        <taxon>Escherichia</taxon>
    </lineage>
</organism>
<evidence type="ECO:0000313" key="27">
    <source>
        <dbReference type="EMBL" id="VED14926.1"/>
    </source>
</evidence>
<reference evidence="3 48" key="14">
    <citation type="submission" date="2020-04" db="EMBL/GenBank/DDBJ databases">
        <authorList>
            <consortium name="GenomeTrakr network: Whole genome sequencing for foodborne pathogen traceback"/>
        </authorList>
    </citation>
    <scope>NUCLEOTIDE SEQUENCE [LARGE SCALE GENOMIC DNA]</scope>
    <source>
        <strain evidence="2">CFSAN046653</strain>
        <strain evidence="4">NC_STEC178</strain>
        <strain evidence="5">PSU-2311</strain>
        <strain evidence="3 48">PSU-2464</strain>
    </source>
</reference>
<dbReference type="Proteomes" id="UP000309937">
    <property type="component" value="Unassembled WGS sequence"/>
</dbReference>
<evidence type="ECO:0000313" key="38">
    <source>
        <dbReference type="Proteomes" id="UP000272662"/>
    </source>
</evidence>
<evidence type="ECO:0000313" key="2">
    <source>
        <dbReference type="EMBL" id="EFI6950480.1"/>
    </source>
</evidence>
<reference evidence="10" key="17">
    <citation type="submission" date="2020-09" db="EMBL/GenBank/DDBJ databases">
        <title>Emerging polyconal dissemination of OXA-244-producing E. coli in France.</title>
        <authorList>
            <person name="Emeraud C."/>
            <person name="Girlich D."/>
            <person name="Bonnin R.A."/>
            <person name="Jousset A.B."/>
            <person name="Naas T."/>
            <person name="Dortet L."/>
        </authorList>
    </citation>
    <scope>NUCLEOTIDE SEQUENCE</scope>
    <source>
        <strain evidence="10">225E3</strain>
    </source>
</reference>
<evidence type="ECO:0000313" key="43">
    <source>
        <dbReference type="Proteomes" id="UP000358010"/>
    </source>
</evidence>
<dbReference type="EMBL" id="CAADJZ010000001">
    <property type="protein sequence ID" value="VFT68601.1"/>
    <property type="molecule type" value="Genomic_DNA"/>
</dbReference>
<evidence type="ECO:0000313" key="28">
    <source>
        <dbReference type="EMBL" id="VED34889.1"/>
    </source>
</evidence>
<dbReference type="Proteomes" id="UP000630371">
    <property type="component" value="Unassembled WGS sequence"/>
</dbReference>
<dbReference type="EMBL" id="VHKY01000001">
    <property type="protein sequence ID" value="TZE52012.1"/>
    <property type="molecule type" value="Genomic_DNA"/>
</dbReference>
<reference evidence="18 47" key="16">
    <citation type="submission" date="2020-06" db="EMBL/GenBank/DDBJ databases">
        <title>REHAB project genomes.</title>
        <authorList>
            <person name="Shaw L.P."/>
        </authorList>
    </citation>
    <scope>NUCLEOTIDE SEQUENCE [LARGE SCALE GENOMIC DNA]</scope>
    <source>
        <strain evidence="18 47">RHB07-C04</strain>
    </source>
</reference>
<evidence type="ECO:0000313" key="31">
    <source>
        <dbReference type="Proteomes" id="UP000185794"/>
    </source>
</evidence>
<evidence type="ECO:0000313" key="25">
    <source>
        <dbReference type="EMBL" id="TJQ10194.1"/>
    </source>
</evidence>
<dbReference type="EMBL" id="JABFNF010000021">
    <property type="protein sequence ID" value="MBA1888430.1"/>
    <property type="molecule type" value="Genomic_DNA"/>
</dbReference>
<reference evidence="25 41" key="8">
    <citation type="submission" date="2018-12" db="EMBL/GenBank/DDBJ databases">
        <title>Food and Water Safety Consortium.</title>
        <authorList>
            <person name="Tyson S."/>
            <person name="Peterson C.-L."/>
            <person name="Olson A."/>
            <person name="Tyler S."/>
            <person name="Cabral J."/>
            <person name="Lynch T."/>
            <person name="Knox N."/>
            <person name="Van Domselaar G."/>
            <person name="Graham M."/>
        </authorList>
    </citation>
    <scope>NUCLEOTIDE SEQUENCE [LARGE SCALE GENOMIC DNA]</scope>
    <source>
        <strain evidence="25 41">FWSEC0118</strain>
    </source>
</reference>
<dbReference type="Proteomes" id="UP001223829">
    <property type="component" value="Unassembled WGS sequence"/>
</dbReference>
<evidence type="ECO:0000313" key="21">
    <source>
        <dbReference type="EMBL" id="STE71317.1"/>
    </source>
</evidence>
<dbReference type="Proteomes" id="UP000430081">
    <property type="component" value="Unassembled WGS sequence"/>
</dbReference>
<keyword evidence="1" id="KW-0732">Signal</keyword>
<dbReference type="Proteomes" id="UP000272662">
    <property type="component" value="Unassembled WGS sequence"/>
</dbReference>
<evidence type="ECO:0000313" key="34">
    <source>
        <dbReference type="Proteomes" id="UP000254877"/>
    </source>
</evidence>
<evidence type="ECO:0000313" key="36">
    <source>
        <dbReference type="Proteomes" id="UP000271008"/>
    </source>
</evidence>
<evidence type="ECO:0000313" key="7">
    <source>
        <dbReference type="EMBL" id="HAI5331807.1"/>
    </source>
</evidence>
<dbReference type="EMBL" id="RRVG01000011">
    <property type="protein sequence ID" value="RRL47561.1"/>
    <property type="molecule type" value="Genomic_DNA"/>
</dbReference>
<dbReference type="EMBL" id="JAAJRI010000002">
    <property type="protein sequence ID" value="NGE87617.1"/>
    <property type="molecule type" value="Genomic_DNA"/>
</dbReference>
<reference evidence="6 40" key="3">
    <citation type="submission" date="2018-04" db="EMBL/GenBank/DDBJ databases">
        <title>Large scale genomics of bovine and human commensal E. coli to reveal the emerging process of EHEC.</title>
        <authorList>
            <person name="Arimizu Y."/>
            <person name="Ogura Y."/>
        </authorList>
    </citation>
    <scope>NUCLEOTIDE SEQUENCE [LARGE SCALE GENOMIC DNA]</scope>
    <source>
        <strain evidence="6 40">ECSC038</strain>
    </source>
</reference>
<dbReference type="EMBL" id="JACZOI010000026">
    <property type="protein sequence ID" value="MBE0977836.1"/>
    <property type="molecule type" value="Genomic_DNA"/>
</dbReference>
<reference evidence="29 43" key="9">
    <citation type="submission" date="2019-03" db="EMBL/GenBank/DDBJ databases">
        <authorList>
            <consortium name="Pathogen Informatics"/>
        </authorList>
    </citation>
    <scope>NUCLEOTIDE SEQUENCE [LARGE SCALE GENOMIC DNA]</scope>
    <source>
        <strain evidence="29 43">NCTC10974</strain>
        <strain evidence="27 37">NCTC9044</strain>
        <strain evidence="28 39">NCTC9702</strain>
    </source>
</reference>
<reference evidence="13" key="4">
    <citation type="submission" date="2018-06" db="EMBL/GenBank/DDBJ databases">
        <authorList>
            <person name="Ashton P.M."/>
            <person name="Dallman T."/>
            <person name="Nair S."/>
            <person name="De Pinna E."/>
            <person name="Peters T."/>
            <person name="Grant K."/>
        </authorList>
    </citation>
    <scope>NUCLEOTIDE SEQUENCE [LARGE SCALE GENOMIC DNA]</scope>
    <source>
        <strain evidence="13">462023</strain>
    </source>
</reference>
<dbReference type="Proteomes" id="UP000324120">
    <property type="component" value="Unassembled WGS sequence"/>
</dbReference>
<evidence type="ECO:0000313" key="19">
    <source>
        <dbReference type="EMBL" id="RRD78122.1"/>
    </source>
</evidence>
<dbReference type="OMA" id="KQPQQRC"/>
<accession>A0A023KLE2</accession>
<reference evidence="17 31" key="1">
    <citation type="journal article" date="2017" name="Front. Cell. Infect. Microbiol.">
        <title>Chaperone-usher pili loci of human colonization factor-negative enterotoxigenic Escherichia coli.</title>
        <authorList>
            <person name="Del Canto F."/>
            <person name="Vidal R."/>
            <person name="Stine O.C."/>
            <person name="Pop M."/>
        </authorList>
    </citation>
    <scope>NUCLEOTIDE SEQUENCE [LARGE SCALE GENOMIC DNA]</scope>
    <source>
        <strain evidence="17 31">700324</strain>
    </source>
</reference>
<dbReference type="Proteomes" id="UP000277930">
    <property type="component" value="Chromosome 1"/>
</dbReference>
<evidence type="ECO:0000313" key="15">
    <source>
        <dbReference type="EMBL" id="MWL02322.1"/>
    </source>
</evidence>
<dbReference type="EMBL" id="AAXDPX010000009">
    <property type="protein sequence ID" value="EGO6678963.1"/>
    <property type="molecule type" value="Genomic_DNA"/>
</dbReference>
<evidence type="ECO:0000313" key="49">
    <source>
        <dbReference type="Proteomes" id="UP000523197"/>
    </source>
</evidence>
<dbReference type="Proteomes" id="UP000300926">
    <property type="component" value="Unassembled WGS sequence"/>
</dbReference>
<evidence type="ECO:0000313" key="20">
    <source>
        <dbReference type="EMBL" id="RRL47561.1"/>
    </source>
</evidence>
<gene>
    <name evidence="6" type="primary">yehE</name>
    <name evidence="21" type="synonym">yehD</name>
    <name evidence="17" type="ORF">AWP47_24745</name>
    <name evidence="4" type="ORF">B6R31_001067</name>
    <name evidence="2" type="ORF">BCB93_000035</name>
    <name evidence="25" type="ORF">C9Z68_20230</name>
    <name evidence="13" type="ORF">DNX30_16615</name>
    <name evidence="20" type="ORF">DU321_11870</name>
    <name evidence="19" type="ORF">EIA08_04710</name>
    <name evidence="6" type="ORF">ExPECSC038_00796</name>
    <name evidence="26" type="ORF">FKO60_02185</name>
    <name evidence="16" type="ORF">G5603_05350</name>
    <name evidence="15" type="ORF">GQM13_02525</name>
    <name evidence="14" type="ORF">GQM21_30045</name>
    <name evidence="5" type="ORF">GTP92_11635</name>
    <name evidence="3" type="ORF">HEP34_000278</name>
    <name evidence="7" type="ORF">HJQ60_001770</name>
    <name evidence="8" type="ORF">HL601_00250</name>
    <name evidence="9" type="ORF">HLX92_19930</name>
    <name evidence="18" type="ORF">HVW04_24400</name>
    <name evidence="10" type="ORF">IH772_11115</name>
    <name evidence="21" type="ORF">NCTC10082_04184</name>
    <name evidence="29" type="ORF">NCTC10974_02092</name>
    <name evidence="23" type="ORF">NCTC11112_06604</name>
    <name evidence="22" type="ORF">NCTC7928_05738</name>
    <name evidence="27" type="ORF">NCTC9044_05884</name>
    <name evidence="24" type="ORF">NCTC9077_02257</name>
    <name evidence="28" type="ORF">NCTC9702_02088</name>
    <name evidence="12" type="ORF">Q2V64_21400</name>
    <name evidence="11" type="ORF">QO046_06510</name>
    <name evidence="30" type="ORF">V9Z47_17510</name>
</gene>
<dbReference type="EMBL" id="UGAW01000002">
    <property type="protein sequence ID" value="STI47391.1"/>
    <property type="molecule type" value="Genomic_DNA"/>
</dbReference>
<evidence type="ECO:0000313" key="41">
    <source>
        <dbReference type="Proteomes" id="UP000309937"/>
    </source>
</evidence>
<evidence type="ECO:0000313" key="24">
    <source>
        <dbReference type="EMBL" id="STJ10583.1"/>
    </source>
</evidence>
<reference evidence="7" key="13">
    <citation type="submission" date="2020-03" db="EMBL/GenBank/DDBJ databases">
        <authorList>
            <consortium name="NCBI Pathogen Detection Project"/>
        </authorList>
    </citation>
    <scope>NUCLEOTIDE SEQUENCE</scope>
    <source>
        <strain evidence="7">AMC_487</strain>
        <strain evidence="8">EC00605</strain>
    </source>
</reference>
<dbReference type="Proteomes" id="UP000600030">
    <property type="component" value="Unassembled WGS sequence"/>
</dbReference>
<evidence type="ECO:0000313" key="45">
    <source>
        <dbReference type="Proteomes" id="UP000462271"/>
    </source>
</evidence>
<dbReference type="EMBL" id="AASZRA010000001">
    <property type="protein sequence ID" value="EFI6950480.1"/>
    <property type="molecule type" value="Genomic_DNA"/>
</dbReference>
<dbReference type="Proteomes" id="UP000271008">
    <property type="component" value="Unassembled WGS sequence"/>
</dbReference>
<evidence type="ECO:0000313" key="33">
    <source>
        <dbReference type="Proteomes" id="UP000254817"/>
    </source>
</evidence>
<reference evidence="19 36" key="7">
    <citation type="submission" date="2018-11" db="EMBL/GenBank/DDBJ databases">
        <title>Enterobacteriaceae from Patient.</title>
        <authorList>
            <person name="Shen C."/>
            <person name="Yang Y."/>
            <person name="Tian G."/>
        </authorList>
    </citation>
    <scope>NUCLEOTIDE SEQUENCE [LARGE SCALE GENOMIC DNA]</scope>
    <source>
        <strain evidence="19 36">GBGD28</strain>
    </source>
</reference>
<dbReference type="Proteomes" id="UP001383096">
    <property type="component" value="Chromosome"/>
</dbReference>
<dbReference type="EMBL" id="BFIH01000023">
    <property type="protein sequence ID" value="GCO16077.1"/>
    <property type="molecule type" value="Genomic_DNA"/>
</dbReference>
<reference evidence="44 45" key="11">
    <citation type="submission" date="2019-12" db="EMBL/GenBank/DDBJ databases">
        <title>Enteriobacteria Tanzani isolates_10432.</title>
        <authorList>
            <person name="Subbiah M."/>
            <person name="Call D."/>
        </authorList>
    </citation>
    <scope>NUCLEOTIDE SEQUENCE [LARGE SCALE GENOMIC DNA]</scope>
    <source>
        <strain evidence="15 44">10432wG7</strain>
        <strain evidence="14 45">10432wG8</strain>
    </source>
</reference>
<evidence type="ECO:0000313" key="3">
    <source>
        <dbReference type="EMBL" id="EFM1444008.1"/>
    </source>
</evidence>
<dbReference type="EMBL" id="UGCU01000001">
    <property type="protein sequence ID" value="STJ10583.1"/>
    <property type="molecule type" value="Genomic_DNA"/>
</dbReference>
<name>A0A023KLE2_ECOLX</name>
<evidence type="ECO:0000313" key="23">
    <source>
        <dbReference type="EMBL" id="STI47391.1"/>
    </source>
</evidence>